<reference evidence="1 2" key="1">
    <citation type="submission" date="2012-04" db="EMBL/GenBank/DDBJ databases">
        <authorList>
            <person name="Genoscope - CEA"/>
        </authorList>
    </citation>
    <scope>NUCLEOTIDE SEQUENCE [LARGE SCALE GENOMIC DNA]</scope>
    <source>
        <strain evidence="1 2">9809</strain>
    </source>
</reference>
<dbReference type="AlphaFoldDB" id="I4I6V5"/>
<name>I4I6V5_MICAE</name>
<organism evidence="1 2">
    <name type="scientific">Microcystis aeruginosa PCC 9809</name>
    <dbReference type="NCBI Taxonomy" id="1160285"/>
    <lineage>
        <taxon>Bacteria</taxon>
        <taxon>Bacillati</taxon>
        <taxon>Cyanobacteriota</taxon>
        <taxon>Cyanophyceae</taxon>
        <taxon>Oscillatoriophycideae</taxon>
        <taxon>Chroococcales</taxon>
        <taxon>Microcystaceae</taxon>
        <taxon>Microcystis</taxon>
    </lineage>
</organism>
<gene>
    <name evidence="1" type="ORF">MICAH_740002</name>
</gene>
<evidence type="ECO:0000313" key="1">
    <source>
        <dbReference type="EMBL" id="CCI30029.1"/>
    </source>
</evidence>
<comment type="caution">
    <text evidence="1">The sequence shown here is derived from an EMBL/GenBank/DDBJ whole genome shotgun (WGS) entry which is preliminary data.</text>
</comment>
<dbReference type="EMBL" id="CAIO01000712">
    <property type="protein sequence ID" value="CCI30029.1"/>
    <property type="molecule type" value="Genomic_DNA"/>
</dbReference>
<evidence type="ECO:0000313" key="2">
    <source>
        <dbReference type="Proteomes" id="UP000004775"/>
    </source>
</evidence>
<protein>
    <submittedName>
        <fullName evidence="1">Uncharacterized protein</fullName>
    </submittedName>
</protein>
<dbReference type="Proteomes" id="UP000004775">
    <property type="component" value="Unassembled WGS sequence"/>
</dbReference>
<proteinExistence type="predicted"/>
<accession>I4I6V5</accession>
<dbReference type="HOGENOM" id="CLU_191443_0_0_3"/>
<sequence>MAPNAPQQNPVEDVWLQGKNFLRKYWYLCKSFKIVKFFFEFCIDDHKFDFPKINQYSCF</sequence>